<accession>A0A3N7EKH1</accession>
<keyword evidence="1" id="KW-0472">Membrane</keyword>
<feature type="transmembrane region" description="Helical" evidence="1">
    <location>
        <begin position="7"/>
        <end position="34"/>
    </location>
</feature>
<keyword evidence="1" id="KW-1133">Transmembrane helix</keyword>
<sequence>MTTREELNTLLFVVTFAIVKLSLMLSSAIMVRMLNGLDDGFLPR</sequence>
<evidence type="ECO:0000313" key="2">
    <source>
        <dbReference type="EMBL" id="RQO87373.1"/>
    </source>
</evidence>
<evidence type="ECO:0000313" key="3">
    <source>
        <dbReference type="Proteomes" id="UP000006729"/>
    </source>
</evidence>
<organism evidence="2 3">
    <name type="scientific">Populus trichocarpa</name>
    <name type="common">Western balsam poplar</name>
    <name type="synonym">Populus balsamifera subsp. trichocarpa</name>
    <dbReference type="NCBI Taxonomy" id="3694"/>
    <lineage>
        <taxon>Eukaryota</taxon>
        <taxon>Viridiplantae</taxon>
        <taxon>Streptophyta</taxon>
        <taxon>Embryophyta</taxon>
        <taxon>Tracheophyta</taxon>
        <taxon>Spermatophyta</taxon>
        <taxon>Magnoliopsida</taxon>
        <taxon>eudicotyledons</taxon>
        <taxon>Gunneridae</taxon>
        <taxon>Pentapetalae</taxon>
        <taxon>rosids</taxon>
        <taxon>fabids</taxon>
        <taxon>Malpighiales</taxon>
        <taxon>Salicaceae</taxon>
        <taxon>Saliceae</taxon>
        <taxon>Populus</taxon>
    </lineage>
</organism>
<proteinExistence type="predicted"/>
<gene>
    <name evidence="2" type="ORF">POPTR_002G232850</name>
</gene>
<dbReference type="InParanoid" id="A0A3N7EKH1"/>
<keyword evidence="3" id="KW-1185">Reference proteome</keyword>
<dbReference type="AlphaFoldDB" id="A0A3N7EKH1"/>
<evidence type="ECO:0000256" key="1">
    <source>
        <dbReference type="SAM" id="Phobius"/>
    </source>
</evidence>
<dbReference type="Proteomes" id="UP000006729">
    <property type="component" value="Chromosome 2"/>
</dbReference>
<reference evidence="2 3" key="1">
    <citation type="journal article" date="2006" name="Science">
        <title>The genome of black cottonwood, Populus trichocarpa (Torr. &amp; Gray).</title>
        <authorList>
            <person name="Tuskan G.A."/>
            <person name="Difazio S."/>
            <person name="Jansson S."/>
            <person name="Bohlmann J."/>
            <person name="Grigoriev I."/>
            <person name="Hellsten U."/>
            <person name="Putnam N."/>
            <person name="Ralph S."/>
            <person name="Rombauts S."/>
            <person name="Salamov A."/>
            <person name="Schein J."/>
            <person name="Sterck L."/>
            <person name="Aerts A."/>
            <person name="Bhalerao R.R."/>
            <person name="Bhalerao R.P."/>
            <person name="Blaudez D."/>
            <person name="Boerjan W."/>
            <person name="Brun A."/>
            <person name="Brunner A."/>
            <person name="Busov V."/>
            <person name="Campbell M."/>
            <person name="Carlson J."/>
            <person name="Chalot M."/>
            <person name="Chapman J."/>
            <person name="Chen G.L."/>
            <person name="Cooper D."/>
            <person name="Coutinho P.M."/>
            <person name="Couturier J."/>
            <person name="Covert S."/>
            <person name="Cronk Q."/>
            <person name="Cunningham R."/>
            <person name="Davis J."/>
            <person name="Degroeve S."/>
            <person name="Dejardin A."/>
            <person name="Depamphilis C."/>
            <person name="Detter J."/>
            <person name="Dirks B."/>
            <person name="Dubchak I."/>
            <person name="Duplessis S."/>
            <person name="Ehlting J."/>
            <person name="Ellis B."/>
            <person name="Gendler K."/>
            <person name="Goodstein D."/>
            <person name="Gribskov M."/>
            <person name="Grimwood J."/>
            <person name="Groover A."/>
            <person name="Gunter L."/>
            <person name="Hamberger B."/>
            <person name="Heinze B."/>
            <person name="Helariutta Y."/>
            <person name="Henrissat B."/>
            <person name="Holligan D."/>
            <person name="Holt R."/>
            <person name="Huang W."/>
            <person name="Islam-Faridi N."/>
            <person name="Jones S."/>
            <person name="Jones-Rhoades M."/>
            <person name="Jorgensen R."/>
            <person name="Joshi C."/>
            <person name="Kangasjarvi J."/>
            <person name="Karlsson J."/>
            <person name="Kelleher C."/>
            <person name="Kirkpatrick R."/>
            <person name="Kirst M."/>
            <person name="Kohler A."/>
            <person name="Kalluri U."/>
            <person name="Larimer F."/>
            <person name="Leebens-Mack J."/>
            <person name="Leple J.C."/>
            <person name="Locascio P."/>
            <person name="Lou Y."/>
            <person name="Lucas S."/>
            <person name="Martin F."/>
            <person name="Montanini B."/>
            <person name="Napoli C."/>
            <person name="Nelson D.R."/>
            <person name="Nelson C."/>
            <person name="Nieminen K."/>
            <person name="Nilsson O."/>
            <person name="Pereda V."/>
            <person name="Peter G."/>
            <person name="Philippe R."/>
            <person name="Pilate G."/>
            <person name="Poliakov A."/>
            <person name="Razumovskaya J."/>
            <person name="Richardson P."/>
            <person name="Rinaldi C."/>
            <person name="Ritland K."/>
            <person name="Rouze P."/>
            <person name="Ryaboy D."/>
            <person name="Schmutz J."/>
            <person name="Schrader J."/>
            <person name="Segerman B."/>
            <person name="Shin H."/>
            <person name="Siddiqui A."/>
            <person name="Sterky F."/>
            <person name="Terry A."/>
            <person name="Tsai C.J."/>
            <person name="Uberbacher E."/>
            <person name="Unneberg P."/>
            <person name="Vahala J."/>
            <person name="Wall K."/>
            <person name="Wessler S."/>
            <person name="Yang G."/>
            <person name="Yin T."/>
            <person name="Douglas C."/>
            <person name="Marra M."/>
            <person name="Sandberg G."/>
            <person name="Van de Peer Y."/>
            <person name="Rokhsar D."/>
        </authorList>
    </citation>
    <scope>NUCLEOTIDE SEQUENCE [LARGE SCALE GENOMIC DNA]</scope>
    <source>
        <strain evidence="3">cv. Nisqually</strain>
    </source>
</reference>
<name>A0A3N7EKH1_POPTR</name>
<protein>
    <submittedName>
        <fullName evidence="2">Uncharacterized protein</fullName>
    </submittedName>
</protein>
<dbReference type="EMBL" id="CM009291">
    <property type="protein sequence ID" value="RQO87373.1"/>
    <property type="molecule type" value="Genomic_DNA"/>
</dbReference>
<keyword evidence="1" id="KW-0812">Transmembrane</keyword>